<sequence>MEEGSGSLEDQIYEVSDLIENYVNDFVEGENDFDLINDQITDFSKFNDNKIIDSIKTEKDTILELSTSRVLANFIDLKTSENDQNLKQIATLVDLTFYFKENNQSRFNLPLLLICLIIKESSVVWLLKFWNFFELRVDLIKGVKDGEVLQANKFPGTNFMVALNLKLKQLENSNEPNRDILRARVLSLSSKVFAISDRSMINRRFEFNEERSNELEIPRSNYRRSKYATFWKLQHVLANPIKEMVSERDIQDFMHNVEESFNLIYEIEKEQHGGPFEGVKSKEKENHDNSIEYYTKASLTESKKEELREFYASREFSPSFFKNEERFNEQLRKDKYLRRAVLSQLYFYACWVINLSDSPEIQSGPKFANHKLKRFSRMLKLGSLLSLKKDIQYIFQSTDKRFFFVNQQFALSDQAFLTLKLSQFSDYVNVYDDFKVDEEFYNQLEKIGQFKSKNFHEYGTPQISRHWKTSTGLDLLAKDESNGKSEPIDKDLERLRESIKTSTDENVKNLNSWKALRLARKKHLFKFKQVNESTGLEGLFDSSLKEEFDKKKQEEELQRAQEEEERQEKFKKEQEEREMEELKKKEEERVELERKRKASEEEFAEQSKRAKLESANGTKDSEDLDY</sequence>
<accession>A0A1E3PAP7</accession>
<dbReference type="InterPro" id="IPR021861">
    <property type="entry name" value="THO_THOC1"/>
</dbReference>
<reference evidence="2 3" key="1">
    <citation type="journal article" date="2016" name="Proc. Natl. Acad. Sci. U.S.A.">
        <title>Comparative genomics of biotechnologically important yeasts.</title>
        <authorList>
            <person name="Riley R."/>
            <person name="Haridas S."/>
            <person name="Wolfe K.H."/>
            <person name="Lopes M.R."/>
            <person name="Hittinger C.T."/>
            <person name="Goeker M."/>
            <person name="Salamov A.A."/>
            <person name="Wisecaver J.H."/>
            <person name="Long T.M."/>
            <person name="Calvey C.H."/>
            <person name="Aerts A.L."/>
            <person name="Barry K.W."/>
            <person name="Choi C."/>
            <person name="Clum A."/>
            <person name="Coughlan A.Y."/>
            <person name="Deshpande S."/>
            <person name="Douglass A.P."/>
            <person name="Hanson S.J."/>
            <person name="Klenk H.-P."/>
            <person name="LaButti K.M."/>
            <person name="Lapidus A."/>
            <person name="Lindquist E.A."/>
            <person name="Lipzen A.M."/>
            <person name="Meier-Kolthoff J.P."/>
            <person name="Ohm R.A."/>
            <person name="Otillar R.P."/>
            <person name="Pangilinan J.L."/>
            <person name="Peng Y."/>
            <person name="Rokas A."/>
            <person name="Rosa C.A."/>
            <person name="Scheuner C."/>
            <person name="Sibirny A.A."/>
            <person name="Slot J.C."/>
            <person name="Stielow J.B."/>
            <person name="Sun H."/>
            <person name="Kurtzman C.P."/>
            <person name="Blackwell M."/>
            <person name="Grigoriev I.V."/>
            <person name="Jeffries T.W."/>
        </authorList>
    </citation>
    <scope>NUCLEOTIDE SEQUENCE [LARGE SCALE GENOMIC DNA]</scope>
    <source>
        <strain evidence="3">ATCC 58044 / CBS 1984 / NCYC 433 / NRRL Y-366-8</strain>
    </source>
</reference>
<organism evidence="2 3">
    <name type="scientific">Wickerhamomyces anomalus (strain ATCC 58044 / CBS 1984 / NCYC 433 / NRRL Y-366-8)</name>
    <name type="common">Yeast</name>
    <name type="synonym">Hansenula anomala</name>
    <dbReference type="NCBI Taxonomy" id="683960"/>
    <lineage>
        <taxon>Eukaryota</taxon>
        <taxon>Fungi</taxon>
        <taxon>Dikarya</taxon>
        <taxon>Ascomycota</taxon>
        <taxon>Saccharomycotina</taxon>
        <taxon>Saccharomycetes</taxon>
        <taxon>Phaffomycetales</taxon>
        <taxon>Wickerhamomycetaceae</taxon>
        <taxon>Wickerhamomyces</taxon>
    </lineage>
</organism>
<dbReference type="Pfam" id="PF11957">
    <property type="entry name" value="efThoc1"/>
    <property type="match status" value="1"/>
</dbReference>
<evidence type="ECO:0000313" key="3">
    <source>
        <dbReference type="Proteomes" id="UP000094112"/>
    </source>
</evidence>
<feature type="region of interest" description="Disordered" evidence="1">
    <location>
        <begin position="551"/>
        <end position="626"/>
    </location>
</feature>
<dbReference type="AlphaFoldDB" id="A0A1E3PAP7"/>
<evidence type="ECO:0000313" key="2">
    <source>
        <dbReference type="EMBL" id="ODQ62012.1"/>
    </source>
</evidence>
<proteinExistence type="predicted"/>
<feature type="compositionally biased region" description="Basic and acidic residues" evidence="1">
    <location>
        <begin position="551"/>
        <end position="612"/>
    </location>
</feature>
<dbReference type="OrthoDB" id="4060917at2759"/>
<dbReference type="STRING" id="683960.A0A1E3PAP7"/>
<gene>
    <name evidence="2" type="ORF">WICANDRAFT_60084</name>
</gene>
<dbReference type="EMBL" id="KV454208">
    <property type="protein sequence ID" value="ODQ62012.1"/>
    <property type="molecule type" value="Genomic_DNA"/>
</dbReference>
<evidence type="ECO:0000256" key="1">
    <source>
        <dbReference type="SAM" id="MobiDB-lite"/>
    </source>
</evidence>
<dbReference type="RefSeq" id="XP_019041219.1">
    <property type="nucleotide sequence ID" value="XM_019182933.1"/>
</dbReference>
<protein>
    <submittedName>
        <fullName evidence="2">Uncharacterized protein</fullName>
    </submittedName>
</protein>
<dbReference type="Proteomes" id="UP000094112">
    <property type="component" value="Unassembled WGS sequence"/>
</dbReference>
<keyword evidence="3" id="KW-1185">Reference proteome</keyword>
<dbReference type="GeneID" id="30200179"/>
<name>A0A1E3PAP7_WICAA</name>